<reference evidence="8 9" key="1">
    <citation type="submission" date="2018-06" db="EMBL/GenBank/DDBJ databases">
        <title>Lujinxingia sediminis gen. nov. sp. nov., a new facultative anaerobic member of the class Deltaproteobacteria, and proposal of Lujinxingaceae fam. nov.</title>
        <authorList>
            <person name="Guo L.-Y."/>
            <person name="Li C.-M."/>
            <person name="Wang S."/>
            <person name="Du Z.-J."/>
        </authorList>
    </citation>
    <scope>NUCLEOTIDE SEQUENCE [LARGE SCALE GENOMIC DNA]</scope>
    <source>
        <strain evidence="8 9">FA350</strain>
    </source>
</reference>
<dbReference type="InterPro" id="IPR050079">
    <property type="entry name" value="DEAD_box_RNA_helicase"/>
</dbReference>
<dbReference type="GO" id="GO:0005524">
    <property type="term" value="F:ATP binding"/>
    <property type="evidence" value="ECO:0007669"/>
    <property type="project" value="UniProtKB-KW"/>
</dbReference>
<evidence type="ECO:0000256" key="5">
    <source>
        <dbReference type="ARBA" id="ARBA00038437"/>
    </source>
</evidence>
<dbReference type="PANTHER" id="PTHR47959">
    <property type="entry name" value="ATP-DEPENDENT RNA HELICASE RHLE-RELATED"/>
    <property type="match status" value="1"/>
</dbReference>
<evidence type="ECO:0000256" key="7">
    <source>
        <dbReference type="SAM" id="MobiDB-lite"/>
    </source>
</evidence>
<dbReference type="OrthoDB" id="9805696at2"/>
<name>A0A2Z4FRU3_9DELT</name>
<sequence length="418" mass="45656">MSKVIVSFESLKLPEYLLNTLKNKGYATPTPIQTLAIPRVLDGQDVIGVAQTGTGKTAAFALPIIMQLNAAPTDDFDPQVLAVAPTRELAVQVAAAFATYSNLSPRKIRVVSVIGGVDLEDQSRALSRGADVVVATPGRLLDLLERDWLCLSRVQTLVLDEADKLLNLGFADELDALLNALPVNRQNLLFSATFSPKVEGLCARFLSDPVRVEVEGEEPTVEKITQRVFEVDSHARRPLLQHLLETEDWNQVLVFVATKVKARNLARKLTKAGFAAIDFHGDLHQDQRTDTLEGFKNGKNRVLVSTDIAARGIDIDKLSCVVNFDLPRSPNDYVHRIGRTGRAGEEGVAISFIDHDSAAHFKLIEKRAGVRLKREQLEGFGLTGEAPAPQKGGAPVKGKRPSKKDRLRAAAAAKKRSK</sequence>
<dbReference type="GO" id="GO:0016787">
    <property type="term" value="F:hydrolase activity"/>
    <property type="evidence" value="ECO:0007669"/>
    <property type="project" value="UniProtKB-KW"/>
</dbReference>
<gene>
    <name evidence="8" type="ORF">DN745_08385</name>
</gene>
<keyword evidence="4 6" id="KW-0067">ATP-binding</keyword>
<dbReference type="InterPro" id="IPR000629">
    <property type="entry name" value="RNA-helicase_DEAD-box_CS"/>
</dbReference>
<proteinExistence type="inferred from homology"/>
<dbReference type="InterPro" id="IPR011545">
    <property type="entry name" value="DEAD/DEAH_box_helicase_dom"/>
</dbReference>
<dbReference type="Proteomes" id="UP000249799">
    <property type="component" value="Chromosome"/>
</dbReference>
<dbReference type="GO" id="GO:0003724">
    <property type="term" value="F:RNA helicase activity"/>
    <property type="evidence" value="ECO:0007669"/>
    <property type="project" value="InterPro"/>
</dbReference>
<evidence type="ECO:0000256" key="1">
    <source>
        <dbReference type="ARBA" id="ARBA00022741"/>
    </source>
</evidence>
<dbReference type="Pfam" id="PF00271">
    <property type="entry name" value="Helicase_C"/>
    <property type="match status" value="1"/>
</dbReference>
<feature type="region of interest" description="Disordered" evidence="7">
    <location>
        <begin position="379"/>
        <end position="418"/>
    </location>
</feature>
<keyword evidence="9" id="KW-1185">Reference proteome</keyword>
<dbReference type="CDD" id="cd18787">
    <property type="entry name" value="SF2_C_DEAD"/>
    <property type="match status" value="1"/>
</dbReference>
<keyword evidence="1 6" id="KW-0547">Nucleotide-binding</keyword>
<dbReference type="EMBL" id="CP030032">
    <property type="protein sequence ID" value="AWV91388.1"/>
    <property type="molecule type" value="Genomic_DNA"/>
</dbReference>
<dbReference type="PROSITE" id="PS00039">
    <property type="entry name" value="DEAD_ATP_HELICASE"/>
    <property type="match status" value="1"/>
</dbReference>
<dbReference type="PANTHER" id="PTHR47959:SF13">
    <property type="entry name" value="ATP-DEPENDENT RNA HELICASE RHLE"/>
    <property type="match status" value="1"/>
</dbReference>
<dbReference type="InterPro" id="IPR027417">
    <property type="entry name" value="P-loop_NTPase"/>
</dbReference>
<accession>A0A2Z4FRU3</accession>
<dbReference type="SMART" id="SM00487">
    <property type="entry name" value="DEXDc"/>
    <property type="match status" value="1"/>
</dbReference>
<dbReference type="InterPro" id="IPR044742">
    <property type="entry name" value="DEAD/DEAH_RhlB"/>
</dbReference>
<feature type="compositionally biased region" description="Basic residues" evidence="7">
    <location>
        <begin position="397"/>
        <end position="406"/>
    </location>
</feature>
<evidence type="ECO:0000256" key="4">
    <source>
        <dbReference type="ARBA" id="ARBA00022840"/>
    </source>
</evidence>
<evidence type="ECO:0000256" key="3">
    <source>
        <dbReference type="ARBA" id="ARBA00022806"/>
    </source>
</evidence>
<dbReference type="InterPro" id="IPR014001">
    <property type="entry name" value="Helicase_ATP-bd"/>
</dbReference>
<dbReference type="SMART" id="SM00490">
    <property type="entry name" value="HELICc"/>
    <property type="match status" value="1"/>
</dbReference>
<evidence type="ECO:0000313" key="8">
    <source>
        <dbReference type="EMBL" id="AWV91388.1"/>
    </source>
</evidence>
<evidence type="ECO:0000256" key="6">
    <source>
        <dbReference type="RuleBase" id="RU000492"/>
    </source>
</evidence>
<comment type="similarity">
    <text evidence="5 6">Belongs to the DEAD box helicase family.</text>
</comment>
<dbReference type="SUPFAM" id="SSF52540">
    <property type="entry name" value="P-loop containing nucleoside triphosphate hydrolases"/>
    <property type="match status" value="1"/>
</dbReference>
<dbReference type="PROSITE" id="PS51192">
    <property type="entry name" value="HELICASE_ATP_BIND_1"/>
    <property type="match status" value="1"/>
</dbReference>
<keyword evidence="3 6" id="KW-0347">Helicase</keyword>
<dbReference type="GO" id="GO:0005829">
    <property type="term" value="C:cytosol"/>
    <property type="evidence" value="ECO:0007669"/>
    <property type="project" value="TreeGrafter"/>
</dbReference>
<dbReference type="Gene3D" id="3.40.50.300">
    <property type="entry name" value="P-loop containing nucleotide triphosphate hydrolases"/>
    <property type="match status" value="2"/>
</dbReference>
<dbReference type="InterPro" id="IPR014014">
    <property type="entry name" value="RNA_helicase_DEAD_Q_motif"/>
</dbReference>
<dbReference type="KEGG" id="bsed:DN745_08385"/>
<dbReference type="PROSITE" id="PS51195">
    <property type="entry name" value="Q_MOTIF"/>
    <property type="match status" value="1"/>
</dbReference>
<dbReference type="PROSITE" id="PS51194">
    <property type="entry name" value="HELICASE_CTER"/>
    <property type="match status" value="1"/>
</dbReference>
<keyword evidence="2 6" id="KW-0378">Hydrolase</keyword>
<protein>
    <submittedName>
        <fullName evidence="8">ATP-dependent helicase</fullName>
    </submittedName>
</protein>
<dbReference type="Pfam" id="PF00270">
    <property type="entry name" value="DEAD"/>
    <property type="match status" value="1"/>
</dbReference>
<dbReference type="GO" id="GO:0003676">
    <property type="term" value="F:nucleic acid binding"/>
    <property type="evidence" value="ECO:0007669"/>
    <property type="project" value="InterPro"/>
</dbReference>
<dbReference type="CDD" id="cd00268">
    <property type="entry name" value="DEADc"/>
    <property type="match status" value="1"/>
</dbReference>
<evidence type="ECO:0000256" key="2">
    <source>
        <dbReference type="ARBA" id="ARBA00022801"/>
    </source>
</evidence>
<dbReference type="AlphaFoldDB" id="A0A2Z4FRU3"/>
<dbReference type="InterPro" id="IPR001650">
    <property type="entry name" value="Helicase_C-like"/>
</dbReference>
<evidence type="ECO:0000313" key="9">
    <source>
        <dbReference type="Proteomes" id="UP000249799"/>
    </source>
</evidence>
<organism evidence="8 9">
    <name type="scientific">Bradymonas sediminis</name>
    <dbReference type="NCBI Taxonomy" id="1548548"/>
    <lineage>
        <taxon>Bacteria</taxon>
        <taxon>Deltaproteobacteria</taxon>
        <taxon>Bradymonadales</taxon>
        <taxon>Bradymonadaceae</taxon>
        <taxon>Bradymonas</taxon>
    </lineage>
</organism>